<dbReference type="Gene3D" id="3.40.50.1360">
    <property type="match status" value="1"/>
</dbReference>
<dbReference type="eggNOG" id="COG1349">
    <property type="taxonomic scope" value="Bacteria"/>
</dbReference>
<dbReference type="PROSITE" id="PS51000">
    <property type="entry name" value="HTH_DEOR_2"/>
    <property type="match status" value="1"/>
</dbReference>
<dbReference type="Pfam" id="PF08220">
    <property type="entry name" value="HTH_DeoR"/>
    <property type="match status" value="1"/>
</dbReference>
<proteinExistence type="predicted"/>
<dbReference type="PATRIC" id="fig|679201.3.peg.76"/>
<keyword evidence="7" id="KW-1185">Reference proteome</keyword>
<dbReference type="InterPro" id="IPR001845">
    <property type="entry name" value="HTH_ArsR_DNA-bd_dom"/>
</dbReference>
<dbReference type="AlphaFoldDB" id="G5GLE7"/>
<dbReference type="InterPro" id="IPR050313">
    <property type="entry name" value="Carb_Metab_HTH_regulators"/>
</dbReference>
<dbReference type="SMART" id="SM00420">
    <property type="entry name" value="HTH_DEOR"/>
    <property type="match status" value="1"/>
</dbReference>
<evidence type="ECO:0000256" key="1">
    <source>
        <dbReference type="ARBA" id="ARBA00023015"/>
    </source>
</evidence>
<dbReference type="InterPro" id="IPR001034">
    <property type="entry name" value="DeoR_HTH"/>
</dbReference>
<dbReference type="InterPro" id="IPR018356">
    <property type="entry name" value="Tscrpt_reg_HTH_DeoR_CS"/>
</dbReference>
<keyword evidence="1" id="KW-0805">Transcription regulation</keyword>
<dbReference type="GO" id="GO:0003700">
    <property type="term" value="F:DNA-binding transcription factor activity"/>
    <property type="evidence" value="ECO:0007669"/>
    <property type="project" value="InterPro"/>
</dbReference>
<dbReference type="PROSITE" id="PS00894">
    <property type="entry name" value="HTH_DEOR_1"/>
    <property type="match status" value="1"/>
</dbReference>
<dbReference type="PANTHER" id="PTHR30363">
    <property type="entry name" value="HTH-TYPE TRANSCRIPTIONAL REGULATOR SRLR-RELATED"/>
    <property type="match status" value="1"/>
</dbReference>
<dbReference type="OrthoDB" id="9797223at2"/>
<feature type="domain" description="HTH arsR-type" evidence="4">
    <location>
        <begin position="1"/>
        <end position="85"/>
    </location>
</feature>
<dbReference type="STRING" id="679201.HMPREF9334_00077"/>
<dbReference type="Gene3D" id="1.10.10.10">
    <property type="entry name" value="Winged helix-like DNA-binding domain superfamily/Winged helix DNA-binding domain"/>
    <property type="match status" value="1"/>
</dbReference>
<evidence type="ECO:0000256" key="2">
    <source>
        <dbReference type="ARBA" id="ARBA00023125"/>
    </source>
</evidence>
<dbReference type="Pfam" id="PF00455">
    <property type="entry name" value="DeoRC"/>
    <property type="match status" value="1"/>
</dbReference>
<reference evidence="6 7" key="1">
    <citation type="submission" date="2011-08" db="EMBL/GenBank/DDBJ databases">
        <title>The Genome Sequence of Selenomonas infelix ATCC 43532.</title>
        <authorList>
            <consortium name="The Broad Institute Genome Sequencing Platform"/>
            <person name="Earl A."/>
            <person name="Ward D."/>
            <person name="Feldgarden M."/>
            <person name="Gevers D."/>
            <person name="Izard J."/>
            <person name="Blanton J.M."/>
            <person name="Baranova O.V."/>
            <person name="Dewhirst F.E."/>
            <person name="Young S.K."/>
            <person name="Zeng Q."/>
            <person name="Gargeya S."/>
            <person name="Fitzgerald M."/>
            <person name="Haas B."/>
            <person name="Abouelleil A."/>
            <person name="Alvarado L."/>
            <person name="Arachchi H.M."/>
            <person name="Berlin A."/>
            <person name="Brown A."/>
            <person name="Chapman S.B."/>
            <person name="Chen Z."/>
            <person name="Dunbar C."/>
            <person name="Freedman E."/>
            <person name="Gearin G."/>
            <person name="Gellesch M."/>
            <person name="Goldberg J."/>
            <person name="Griggs A."/>
            <person name="Gujja S."/>
            <person name="Heiman D."/>
            <person name="Howarth C."/>
            <person name="Larson L."/>
            <person name="Lui A."/>
            <person name="MacDonald P.J.P."/>
            <person name="Montmayeur A."/>
            <person name="Murphy C."/>
            <person name="Neiman D."/>
            <person name="Pearson M."/>
            <person name="Priest M."/>
            <person name="Roberts A."/>
            <person name="Saif S."/>
            <person name="Shea T."/>
            <person name="Shenoy N."/>
            <person name="Sisk P."/>
            <person name="Stolte C."/>
            <person name="Sykes S."/>
            <person name="Wortman J."/>
            <person name="Nusbaum C."/>
            <person name="Birren B."/>
        </authorList>
    </citation>
    <scope>NUCLEOTIDE SEQUENCE [LARGE SCALE GENOMIC DNA]</scope>
    <source>
        <strain evidence="6 7">ATCC 43532</strain>
    </source>
</reference>
<feature type="domain" description="HTH deoR-type" evidence="5">
    <location>
        <begin position="6"/>
        <end position="61"/>
    </location>
</feature>
<dbReference type="PRINTS" id="PR00037">
    <property type="entry name" value="HTHLACR"/>
</dbReference>
<dbReference type="HOGENOM" id="CLU_060699_1_4_9"/>
<evidence type="ECO:0000313" key="7">
    <source>
        <dbReference type="Proteomes" id="UP000004129"/>
    </source>
</evidence>
<keyword evidence="3" id="KW-0804">Transcription</keyword>
<evidence type="ECO:0008006" key="8">
    <source>
        <dbReference type="Google" id="ProtNLM"/>
    </source>
</evidence>
<dbReference type="EMBL" id="ACZM01000001">
    <property type="protein sequence ID" value="EHG22692.1"/>
    <property type="molecule type" value="Genomic_DNA"/>
</dbReference>
<evidence type="ECO:0000259" key="5">
    <source>
        <dbReference type="PROSITE" id="PS51000"/>
    </source>
</evidence>
<sequence length="256" mass="28535">MARFLTEERRNKIAESIVTNGSIKVSDLMEQFSVSKETIRKDLIYLEQFGIIKKSHGGALSVLERMERPLKDRTMEAMEQKQLIAEYAATLIEDDAVIFIDSGSTNLCLAKLLYLRKNLTIFTNSLSVANMLAESENQVHMCGGLLSATTMSLVGFGATSFLEKVHMDIAFLGSSGFHGHNGPTSIDFTDAEVKKTVIRNTRTNMVLAHSAKARSTAVVEYTSWKDIDLLITDMGLRDKEERALSKRVKIHKVNEA</sequence>
<dbReference type="InterPro" id="IPR014036">
    <property type="entry name" value="DeoR-like_C"/>
</dbReference>
<dbReference type="SUPFAM" id="SSF46785">
    <property type="entry name" value="Winged helix' DNA-binding domain"/>
    <property type="match status" value="1"/>
</dbReference>
<evidence type="ECO:0000313" key="6">
    <source>
        <dbReference type="EMBL" id="EHG22692.1"/>
    </source>
</evidence>
<dbReference type="Proteomes" id="UP000004129">
    <property type="component" value="Unassembled WGS sequence"/>
</dbReference>
<protein>
    <recommendedName>
        <fullName evidence="8">HTH deoR-type domain-containing protein</fullName>
    </recommendedName>
</protein>
<gene>
    <name evidence="6" type="ORF">HMPREF9334_00077</name>
</gene>
<dbReference type="InterPro" id="IPR036390">
    <property type="entry name" value="WH_DNA-bd_sf"/>
</dbReference>
<dbReference type="InterPro" id="IPR037171">
    <property type="entry name" value="NagB/RpiA_transferase-like"/>
</dbReference>
<evidence type="ECO:0000256" key="3">
    <source>
        <dbReference type="ARBA" id="ARBA00023163"/>
    </source>
</evidence>
<accession>G5GLE7</accession>
<name>G5GLE7_9FIRM</name>
<keyword evidence="2" id="KW-0238">DNA-binding</keyword>
<organism evidence="6 7">
    <name type="scientific">Selenomonas infelix ATCC 43532</name>
    <dbReference type="NCBI Taxonomy" id="679201"/>
    <lineage>
        <taxon>Bacteria</taxon>
        <taxon>Bacillati</taxon>
        <taxon>Bacillota</taxon>
        <taxon>Negativicutes</taxon>
        <taxon>Selenomonadales</taxon>
        <taxon>Selenomonadaceae</taxon>
        <taxon>Selenomonas</taxon>
    </lineage>
</organism>
<dbReference type="GO" id="GO:0003677">
    <property type="term" value="F:DNA binding"/>
    <property type="evidence" value="ECO:0007669"/>
    <property type="project" value="UniProtKB-KW"/>
</dbReference>
<dbReference type="SUPFAM" id="SSF100950">
    <property type="entry name" value="NagB/RpiA/CoA transferase-like"/>
    <property type="match status" value="1"/>
</dbReference>
<evidence type="ECO:0000259" key="4">
    <source>
        <dbReference type="PROSITE" id="PS50987"/>
    </source>
</evidence>
<comment type="caution">
    <text evidence="6">The sequence shown here is derived from an EMBL/GenBank/DDBJ whole genome shotgun (WGS) entry which is preliminary data.</text>
</comment>
<dbReference type="SMART" id="SM01134">
    <property type="entry name" value="DeoRC"/>
    <property type="match status" value="1"/>
</dbReference>
<dbReference type="PANTHER" id="PTHR30363:SF44">
    <property type="entry name" value="AGA OPERON TRANSCRIPTIONAL REPRESSOR-RELATED"/>
    <property type="match status" value="1"/>
</dbReference>
<dbReference type="PROSITE" id="PS50987">
    <property type="entry name" value="HTH_ARSR_2"/>
    <property type="match status" value="1"/>
</dbReference>
<dbReference type="InterPro" id="IPR036388">
    <property type="entry name" value="WH-like_DNA-bd_sf"/>
</dbReference>
<dbReference type="RefSeq" id="WP_006691530.1">
    <property type="nucleotide sequence ID" value="NZ_JH376797.1"/>
</dbReference>